<dbReference type="Proteomes" id="UP000500961">
    <property type="component" value="Chromosome"/>
</dbReference>
<dbReference type="InterPro" id="IPR045175">
    <property type="entry name" value="M28_fam"/>
</dbReference>
<name>A0A7D4CHM3_9BACT</name>
<dbReference type="GO" id="GO:0006508">
    <property type="term" value="P:proteolysis"/>
    <property type="evidence" value="ECO:0007669"/>
    <property type="project" value="InterPro"/>
</dbReference>
<dbReference type="EMBL" id="CP041345">
    <property type="protein sequence ID" value="QKG80646.1"/>
    <property type="molecule type" value="Genomic_DNA"/>
</dbReference>
<feature type="signal peptide" evidence="1">
    <location>
        <begin position="1"/>
        <end position="20"/>
    </location>
</feature>
<dbReference type="InterPro" id="IPR007484">
    <property type="entry name" value="Peptidase_M28"/>
</dbReference>
<organism evidence="3 4">
    <name type="scientific">Tenuifilum thalassicum</name>
    <dbReference type="NCBI Taxonomy" id="2590900"/>
    <lineage>
        <taxon>Bacteria</taxon>
        <taxon>Pseudomonadati</taxon>
        <taxon>Bacteroidota</taxon>
        <taxon>Bacteroidia</taxon>
        <taxon>Bacteroidales</taxon>
        <taxon>Tenuifilaceae</taxon>
        <taxon>Tenuifilum</taxon>
    </lineage>
</organism>
<dbReference type="PANTHER" id="PTHR12147">
    <property type="entry name" value="METALLOPEPTIDASE M28 FAMILY MEMBER"/>
    <property type="match status" value="1"/>
</dbReference>
<dbReference type="PANTHER" id="PTHR12147:SF26">
    <property type="entry name" value="PEPTIDASE M28 DOMAIN-CONTAINING PROTEIN"/>
    <property type="match status" value="1"/>
</dbReference>
<dbReference type="RefSeq" id="WP_220429200.1">
    <property type="nucleotide sequence ID" value="NZ_CP041345.1"/>
</dbReference>
<evidence type="ECO:0000313" key="4">
    <source>
        <dbReference type="Proteomes" id="UP000500961"/>
    </source>
</evidence>
<dbReference type="SUPFAM" id="SSF53187">
    <property type="entry name" value="Zn-dependent exopeptidases"/>
    <property type="match status" value="1"/>
</dbReference>
<feature type="chain" id="PRO_5029735541" evidence="1">
    <location>
        <begin position="21"/>
        <end position="482"/>
    </location>
</feature>
<sequence length="482" mass="53656">MKNFSLLLLACMLCFANVVAQNVDSLMLKKHVYLLASDSLMGRGFGMRGGRMAAEYITRQFESAGLKPWEGKYIHPFIKTGMMIKTEGANIIGWVEGSDSLLKNEYIVLGAHYDHLGYMIEGSDTIVYNGADDNASGVASIIEIGRWLVQNRDKLKRSVILVAFDGEEAGLIGSSYMVKNNVIPIKQVKFMFSLDMVGMLGKYGGVDLVGNETLSEGDEFFYQLASMHDIKIKKTGSRIEPQTDTGPFGNAGVPSVHVFTSTVSPYHQPTDDANRLDYMGMAKIASFVSDVTVKLSNLESLKPENKFAKATADKNTFVTGISFGAGRAFHLYDDEFYQSKVGFAFDIGLYTQFRLSRSFDLQVEAKYLNYSTTHTYGKFRTHDIFVPVSMLYYLNGRSDSQLFPNLFLIWGGNYSYRLSTKVGDGTYSSANFKDHCYGLQFGLGFSIMNANIQMVRYSALSSIDRNVAANPNYFIFSIGVNF</sequence>
<evidence type="ECO:0000259" key="2">
    <source>
        <dbReference type="Pfam" id="PF04389"/>
    </source>
</evidence>
<dbReference type="Gene3D" id="3.40.630.10">
    <property type="entry name" value="Zn peptidases"/>
    <property type="match status" value="1"/>
</dbReference>
<keyword evidence="1" id="KW-0732">Signal</keyword>
<evidence type="ECO:0000313" key="3">
    <source>
        <dbReference type="EMBL" id="QKG80646.1"/>
    </source>
</evidence>
<keyword evidence="4" id="KW-1185">Reference proteome</keyword>
<dbReference type="AlphaFoldDB" id="A0A7D4CHM3"/>
<dbReference type="Pfam" id="PF04389">
    <property type="entry name" value="Peptidase_M28"/>
    <property type="match status" value="1"/>
</dbReference>
<dbReference type="KEGG" id="ttz:FHG85_10330"/>
<proteinExistence type="predicted"/>
<evidence type="ECO:0000256" key="1">
    <source>
        <dbReference type="SAM" id="SignalP"/>
    </source>
</evidence>
<gene>
    <name evidence="3" type="ORF">FHG85_10330</name>
</gene>
<dbReference type="GO" id="GO:0008235">
    <property type="term" value="F:metalloexopeptidase activity"/>
    <property type="evidence" value="ECO:0007669"/>
    <property type="project" value="InterPro"/>
</dbReference>
<accession>A0A7D4CHM3</accession>
<protein>
    <submittedName>
        <fullName evidence="3">M28 family peptidase</fullName>
    </submittedName>
</protein>
<feature type="domain" description="Peptidase M28" evidence="2">
    <location>
        <begin position="90"/>
        <end position="290"/>
    </location>
</feature>
<reference evidence="3 4" key="1">
    <citation type="submission" date="2019-07" db="EMBL/GenBank/DDBJ databases">
        <title>Thalassofilum flectens gen. nov., sp. nov., a novel moderate thermophilic anaerobe from a shallow sea hot spring in Kunashir Island (Russia), representing a new family in the order Bacteroidales, and proposal of Thalassofilacea fam. nov.</title>
        <authorList>
            <person name="Kochetkova T.V."/>
            <person name="Podosokorskaya O.A."/>
            <person name="Novikov A."/>
            <person name="Elcheninov A.G."/>
            <person name="Toshchakov S.V."/>
            <person name="Kublanov I.V."/>
        </authorList>
    </citation>
    <scope>NUCLEOTIDE SEQUENCE [LARGE SCALE GENOMIC DNA]</scope>
    <source>
        <strain evidence="3 4">38-H</strain>
    </source>
</reference>